<evidence type="ECO:0000313" key="4">
    <source>
        <dbReference type="EMBL" id="SHJ73637.1"/>
    </source>
</evidence>
<keyword evidence="2" id="KW-0472">Membrane</keyword>
<name>A0A1M6LR13_MALRU</name>
<dbReference type="AlphaFoldDB" id="A0A1M6LR13"/>
<dbReference type="STRING" id="1122189.SAMN02745165_03053"/>
<dbReference type="InterPro" id="IPR036280">
    <property type="entry name" value="Multihaem_cyt_sf"/>
</dbReference>
<keyword evidence="5" id="KW-1185">Reference proteome</keyword>
<dbReference type="EMBL" id="FQZT01000014">
    <property type="protein sequence ID" value="SHJ73637.1"/>
    <property type="molecule type" value="Genomic_DNA"/>
</dbReference>
<evidence type="ECO:0000259" key="3">
    <source>
        <dbReference type="Pfam" id="PF09699"/>
    </source>
</evidence>
<evidence type="ECO:0000256" key="2">
    <source>
        <dbReference type="SAM" id="Phobius"/>
    </source>
</evidence>
<accession>A0A1M6LR13</accession>
<evidence type="ECO:0000256" key="1">
    <source>
        <dbReference type="SAM" id="MobiDB-lite"/>
    </source>
</evidence>
<feature type="domain" description="Doubled CXXCH motif" evidence="3">
    <location>
        <begin position="321"/>
        <end position="364"/>
    </location>
</feature>
<proteinExistence type="predicted"/>
<dbReference type="Pfam" id="PF09699">
    <property type="entry name" value="Paired_CXXCH_1"/>
    <property type="match status" value="1"/>
</dbReference>
<protein>
    <submittedName>
        <fullName evidence="4">Doubled CXXCH domain-containing protein</fullName>
    </submittedName>
</protein>
<feature type="region of interest" description="Disordered" evidence="1">
    <location>
        <begin position="179"/>
        <end position="201"/>
    </location>
</feature>
<dbReference type="Gene3D" id="1.10.1130.10">
    <property type="entry name" value="Flavocytochrome C3, Chain A"/>
    <property type="match status" value="1"/>
</dbReference>
<organism evidence="4 5">
    <name type="scientific">Malonomonas rubra DSM 5091</name>
    <dbReference type="NCBI Taxonomy" id="1122189"/>
    <lineage>
        <taxon>Bacteria</taxon>
        <taxon>Pseudomonadati</taxon>
        <taxon>Thermodesulfobacteriota</taxon>
        <taxon>Desulfuromonadia</taxon>
        <taxon>Desulfuromonadales</taxon>
        <taxon>Geopsychrobacteraceae</taxon>
        <taxon>Malonomonas</taxon>
    </lineage>
</organism>
<feature type="region of interest" description="Disordered" evidence="1">
    <location>
        <begin position="284"/>
        <end position="310"/>
    </location>
</feature>
<feature type="transmembrane region" description="Helical" evidence="2">
    <location>
        <begin position="7"/>
        <end position="26"/>
    </location>
</feature>
<sequence length="416" mass="44673">MGKNITVGTLGHIFLWSICCCLLLFVPSAGNTANYSDSAHGDPGYGVLRSSMPSTYAQGNCGHCHEQHEAAKSGLLFATNFSGKMTNPYTAADNACFQCHQDASSQSGGITNNNYSATFGGATAESDSIMDAFNQSSYHNLYDIQQYITGSRGTKSFSNFSALYNPCSGCHNAHLAKANKRSTGDPTETVMSKPSDHENLWGDDNGTTELMTSYGTGYQPPLYDGSSTLLEPDGLSTSATTQAGKTPNYNAFCTDCHNSTNVIYSTELGRNLRTFNWSLEVHGEDTASDDSSSYSGWGGSGSETEMQSPYSDSNLGSYVLSCMDCHEPHGSSNAYLIRTSINAGSVSLPSGSSNWDNVCSRCHAVASDLRNLHHRVKDDGDYSCSDCHIGSTRDGNIRPCIECHYHGSSFRGLKTF</sequence>
<dbReference type="SUPFAM" id="SSF48695">
    <property type="entry name" value="Multiheme cytochromes"/>
    <property type="match status" value="1"/>
</dbReference>
<dbReference type="InterPro" id="IPR010177">
    <property type="entry name" value="Paired_CXXCH_1"/>
</dbReference>
<keyword evidence="2" id="KW-1133">Transmembrane helix</keyword>
<reference evidence="4 5" key="1">
    <citation type="submission" date="2016-11" db="EMBL/GenBank/DDBJ databases">
        <authorList>
            <person name="Jaros S."/>
            <person name="Januszkiewicz K."/>
            <person name="Wedrychowicz H."/>
        </authorList>
    </citation>
    <scope>NUCLEOTIDE SEQUENCE [LARGE SCALE GENOMIC DNA]</scope>
    <source>
        <strain evidence="4 5">DSM 5091</strain>
    </source>
</reference>
<evidence type="ECO:0000313" key="5">
    <source>
        <dbReference type="Proteomes" id="UP000184171"/>
    </source>
</evidence>
<gene>
    <name evidence="4" type="ORF">SAMN02745165_03053</name>
</gene>
<keyword evidence="2" id="KW-0812">Transmembrane</keyword>
<dbReference type="Proteomes" id="UP000184171">
    <property type="component" value="Unassembled WGS sequence"/>
</dbReference>